<dbReference type="InterPro" id="IPR029063">
    <property type="entry name" value="SAM-dependent_MTases_sf"/>
</dbReference>
<evidence type="ECO:0000313" key="8">
    <source>
        <dbReference type="EMBL" id="UYM05481.1"/>
    </source>
</evidence>
<evidence type="ECO:0000256" key="7">
    <source>
        <dbReference type="RuleBase" id="RU000417"/>
    </source>
</evidence>
<dbReference type="Gene3D" id="3.40.50.150">
    <property type="entry name" value="Vaccinia Virus protein VP39"/>
    <property type="match status" value="1"/>
</dbReference>
<dbReference type="PROSITE" id="PS00095">
    <property type="entry name" value="C5_MTASE_2"/>
    <property type="match status" value="1"/>
</dbReference>
<protein>
    <recommendedName>
        <fullName evidence="7">Cytosine-specific methyltransferase</fullName>
        <ecNumber evidence="7">2.1.1.37</ecNumber>
    </recommendedName>
</protein>
<dbReference type="GO" id="GO:0032259">
    <property type="term" value="P:methylation"/>
    <property type="evidence" value="ECO:0007669"/>
    <property type="project" value="UniProtKB-KW"/>
</dbReference>
<comment type="catalytic activity">
    <reaction evidence="7">
        <text>a 2'-deoxycytidine in DNA + S-adenosyl-L-methionine = a 5-methyl-2'-deoxycytidine in DNA + S-adenosyl-L-homocysteine + H(+)</text>
        <dbReference type="Rhea" id="RHEA:13681"/>
        <dbReference type="Rhea" id="RHEA-COMP:11369"/>
        <dbReference type="Rhea" id="RHEA-COMP:11370"/>
        <dbReference type="ChEBI" id="CHEBI:15378"/>
        <dbReference type="ChEBI" id="CHEBI:57856"/>
        <dbReference type="ChEBI" id="CHEBI:59789"/>
        <dbReference type="ChEBI" id="CHEBI:85452"/>
        <dbReference type="ChEBI" id="CHEBI:85454"/>
        <dbReference type="EC" id="2.1.1.37"/>
    </reaction>
</comment>
<dbReference type="GO" id="GO:0003677">
    <property type="term" value="F:DNA binding"/>
    <property type="evidence" value="ECO:0007669"/>
    <property type="project" value="TreeGrafter"/>
</dbReference>
<dbReference type="Proteomes" id="UP001164390">
    <property type="component" value="Chromosome"/>
</dbReference>
<evidence type="ECO:0000256" key="4">
    <source>
        <dbReference type="ARBA" id="ARBA00022747"/>
    </source>
</evidence>
<evidence type="ECO:0000256" key="1">
    <source>
        <dbReference type="ARBA" id="ARBA00022603"/>
    </source>
</evidence>
<evidence type="ECO:0000256" key="5">
    <source>
        <dbReference type="PROSITE-ProRule" id="PRU01016"/>
    </source>
</evidence>
<keyword evidence="2 5" id="KW-0808">Transferase</keyword>
<accession>A0AA46THW6</accession>
<dbReference type="AlphaFoldDB" id="A0AA46THW6"/>
<dbReference type="InterPro" id="IPR050390">
    <property type="entry name" value="C5-Methyltransferase"/>
</dbReference>
<dbReference type="RefSeq" id="WP_271634315.1">
    <property type="nucleotide sequence ID" value="NZ_CP094970.1"/>
</dbReference>
<gene>
    <name evidence="8" type="primary">dcm</name>
    <name evidence="8" type="ORF">L0C25_23725</name>
</gene>
<dbReference type="InterPro" id="IPR031303">
    <property type="entry name" value="C5_meth_CS"/>
</dbReference>
<evidence type="ECO:0000256" key="2">
    <source>
        <dbReference type="ARBA" id="ARBA00022679"/>
    </source>
</evidence>
<evidence type="ECO:0000313" key="9">
    <source>
        <dbReference type="Proteomes" id="UP001164390"/>
    </source>
</evidence>
<dbReference type="Pfam" id="PF00145">
    <property type="entry name" value="DNA_methylase"/>
    <property type="match status" value="1"/>
</dbReference>
<dbReference type="GO" id="GO:0003886">
    <property type="term" value="F:DNA (cytosine-5-)-methyltransferase activity"/>
    <property type="evidence" value="ECO:0007669"/>
    <property type="project" value="UniProtKB-EC"/>
</dbReference>
<dbReference type="GO" id="GO:0009307">
    <property type="term" value="P:DNA restriction-modification system"/>
    <property type="evidence" value="ECO:0007669"/>
    <property type="project" value="UniProtKB-KW"/>
</dbReference>
<dbReference type="PROSITE" id="PS00094">
    <property type="entry name" value="C5_MTASE_1"/>
    <property type="match status" value="1"/>
</dbReference>
<keyword evidence="4" id="KW-0680">Restriction system</keyword>
<dbReference type="KEGG" id="sgrg:L0C25_23725"/>
<name>A0AA46THW6_9ACTN</name>
<reference evidence="8" key="1">
    <citation type="submission" date="2022-01" db="EMBL/GenBank/DDBJ databases">
        <title>Nocardioidaceae gen. sp. A5X3R13.</title>
        <authorList>
            <person name="Lopez Marin M.A."/>
            <person name="Uhlik O."/>
        </authorList>
    </citation>
    <scope>NUCLEOTIDE SEQUENCE</scope>
    <source>
        <strain evidence="8">A5X3R13</strain>
    </source>
</reference>
<dbReference type="PROSITE" id="PS51679">
    <property type="entry name" value="SAM_MT_C5"/>
    <property type="match status" value="1"/>
</dbReference>
<evidence type="ECO:0000256" key="3">
    <source>
        <dbReference type="ARBA" id="ARBA00022691"/>
    </source>
</evidence>
<keyword evidence="9" id="KW-1185">Reference proteome</keyword>
<evidence type="ECO:0000256" key="6">
    <source>
        <dbReference type="RuleBase" id="RU000416"/>
    </source>
</evidence>
<dbReference type="InterPro" id="IPR001525">
    <property type="entry name" value="C5_MeTfrase"/>
</dbReference>
<keyword evidence="1 5" id="KW-0489">Methyltransferase</keyword>
<dbReference type="GO" id="GO:0044027">
    <property type="term" value="P:negative regulation of gene expression via chromosomal CpG island methylation"/>
    <property type="evidence" value="ECO:0007669"/>
    <property type="project" value="TreeGrafter"/>
</dbReference>
<dbReference type="EMBL" id="CP094970">
    <property type="protein sequence ID" value="UYM05481.1"/>
    <property type="molecule type" value="Genomic_DNA"/>
</dbReference>
<comment type="similarity">
    <text evidence="5 6">Belongs to the class I-like SAM-binding methyltransferase superfamily. C5-methyltransferase family.</text>
</comment>
<dbReference type="SUPFAM" id="SSF53335">
    <property type="entry name" value="S-adenosyl-L-methionine-dependent methyltransferases"/>
    <property type="match status" value="1"/>
</dbReference>
<dbReference type="NCBIfam" id="TIGR00675">
    <property type="entry name" value="dcm"/>
    <property type="match status" value="1"/>
</dbReference>
<organism evidence="8 9">
    <name type="scientific">Solicola gregarius</name>
    <dbReference type="NCBI Taxonomy" id="2908642"/>
    <lineage>
        <taxon>Bacteria</taxon>
        <taxon>Bacillati</taxon>
        <taxon>Actinomycetota</taxon>
        <taxon>Actinomycetes</taxon>
        <taxon>Propionibacteriales</taxon>
        <taxon>Nocardioidaceae</taxon>
        <taxon>Solicola</taxon>
    </lineage>
</organism>
<sequence>MAHASYTSRRSGLTTAVVVRRAASPCNWTSRTRVSPWRSSERRFPVSDEPERRLDYSTTSLEDARVRSVGLFSGIGGLELGLCDAGIETELLCEYWEPAADTLRRRFDAPVVGDIRELRSLPTADIVAAGFPCTDLSQVGRTAGISGDESGLIREVFRLVADTPPTWLVLENVPNMLTLQGGSPIRHVTEWLDENGWNWAYRTVDSRHFGVRQRRRRVFLVASKTQDPRTVLFADETGGSSAQKRHTAYGFYWTEGNRGIGWGEGVVPTLKGGSKLGIASPPAVWIPSAEDGRAICRPSIAAGERLQGFRAGWTDGSGTLGERWKLVGNAVTVPVAKWLGSRLVAPGYPVDVDRRALTPGRRWPFAASSVAGNREAWSIGERPVDKRSGVSLMNLLDRYTAEPLSLGATSGFTKRLKASTLRRDDRFVAALDAHIAALTAG</sequence>
<keyword evidence="3 5" id="KW-0949">S-adenosyl-L-methionine</keyword>
<proteinExistence type="inferred from homology"/>
<dbReference type="PRINTS" id="PR00105">
    <property type="entry name" value="C5METTRFRASE"/>
</dbReference>
<dbReference type="REBASE" id="669676">
    <property type="entry name" value="M.NbaR13ORF23725P"/>
</dbReference>
<feature type="active site" evidence="5">
    <location>
        <position position="133"/>
    </location>
</feature>
<dbReference type="PANTHER" id="PTHR10629:SF50">
    <property type="entry name" value="DNA (CYTOSINE-5)-METHYLTRANSFERASE CMT3"/>
    <property type="match status" value="1"/>
</dbReference>
<dbReference type="EC" id="2.1.1.37" evidence="7"/>
<dbReference type="PANTHER" id="PTHR10629">
    <property type="entry name" value="CYTOSINE-SPECIFIC METHYLTRANSFERASE"/>
    <property type="match status" value="1"/>
</dbReference>
<dbReference type="InterPro" id="IPR018117">
    <property type="entry name" value="C5_DNA_meth_AS"/>
</dbReference>